<dbReference type="RefSeq" id="WP_067597528.1">
    <property type="nucleotide sequence ID" value="NZ_CP015963.1"/>
</dbReference>
<keyword evidence="5" id="KW-1185">Reference proteome</keyword>
<dbReference type="AlphaFoldDB" id="A0A562ULQ9"/>
<accession>A0A562ULQ9</accession>
<proteinExistence type="predicted"/>
<dbReference type="STRING" id="476157.GCA_001663155_00750"/>
<keyword evidence="1 2" id="KW-0732">Signal</keyword>
<feature type="signal peptide" evidence="2">
    <location>
        <begin position="1"/>
        <end position="21"/>
    </location>
</feature>
<dbReference type="PANTHER" id="PTHR33619:SF3">
    <property type="entry name" value="POLYSACCHARIDE EXPORT PROTEIN GFCE-RELATED"/>
    <property type="match status" value="1"/>
</dbReference>
<dbReference type="InterPro" id="IPR003715">
    <property type="entry name" value="Poly_export_N"/>
</dbReference>
<organism evidence="4 5">
    <name type="scientific">Altererythrobacter ishigakiensis</name>
    <dbReference type="NCBI Taxonomy" id="476157"/>
    <lineage>
        <taxon>Bacteria</taxon>
        <taxon>Pseudomonadati</taxon>
        <taxon>Pseudomonadota</taxon>
        <taxon>Alphaproteobacteria</taxon>
        <taxon>Sphingomonadales</taxon>
        <taxon>Erythrobacteraceae</taxon>
        <taxon>Altererythrobacter</taxon>
    </lineage>
</organism>
<reference evidence="4 5" key="1">
    <citation type="submission" date="2019-07" db="EMBL/GenBank/DDBJ databases">
        <title>Genomic Encyclopedia of Archaeal and Bacterial Type Strains, Phase II (KMG-II): from individual species to whole genera.</title>
        <authorList>
            <person name="Goeker M."/>
        </authorList>
    </citation>
    <scope>NUCLEOTIDE SEQUENCE [LARGE SCALE GENOMIC DNA]</scope>
    <source>
        <strain evidence="4 5">ATCC BAA-2084</strain>
    </source>
</reference>
<dbReference type="Pfam" id="PF02563">
    <property type="entry name" value="Poly_export"/>
    <property type="match status" value="1"/>
</dbReference>
<dbReference type="GO" id="GO:0015159">
    <property type="term" value="F:polysaccharide transmembrane transporter activity"/>
    <property type="evidence" value="ECO:0007669"/>
    <property type="project" value="InterPro"/>
</dbReference>
<dbReference type="PANTHER" id="PTHR33619">
    <property type="entry name" value="POLYSACCHARIDE EXPORT PROTEIN GFCE-RELATED"/>
    <property type="match status" value="1"/>
</dbReference>
<dbReference type="OrthoDB" id="494751at2"/>
<evidence type="ECO:0000313" key="4">
    <source>
        <dbReference type="EMBL" id="TWJ06540.1"/>
    </source>
</evidence>
<protein>
    <submittedName>
        <fullName evidence="4">Polysaccharide biosynthesis/export protein</fullName>
    </submittedName>
</protein>
<dbReference type="EMBL" id="VLLK01000002">
    <property type="protein sequence ID" value="TWJ06540.1"/>
    <property type="molecule type" value="Genomic_DNA"/>
</dbReference>
<evidence type="ECO:0000256" key="1">
    <source>
        <dbReference type="ARBA" id="ARBA00022729"/>
    </source>
</evidence>
<evidence type="ECO:0000256" key="2">
    <source>
        <dbReference type="SAM" id="SignalP"/>
    </source>
</evidence>
<name>A0A562ULQ9_9SPHN</name>
<feature type="domain" description="Polysaccharide export protein N-terminal" evidence="3">
    <location>
        <begin position="91"/>
        <end position="162"/>
    </location>
</feature>
<evidence type="ECO:0000259" key="3">
    <source>
        <dbReference type="Pfam" id="PF02563"/>
    </source>
</evidence>
<evidence type="ECO:0000313" key="5">
    <source>
        <dbReference type="Proteomes" id="UP000320547"/>
    </source>
</evidence>
<dbReference type="Proteomes" id="UP000320547">
    <property type="component" value="Unassembled WGS sequence"/>
</dbReference>
<dbReference type="PROSITE" id="PS51257">
    <property type="entry name" value="PROKAR_LIPOPROTEIN"/>
    <property type="match status" value="1"/>
</dbReference>
<dbReference type="InterPro" id="IPR049712">
    <property type="entry name" value="Poly_export"/>
</dbReference>
<gene>
    <name evidence="4" type="ORF">JN10_2074</name>
</gene>
<dbReference type="Gene3D" id="3.10.560.10">
    <property type="entry name" value="Outer membrane lipoprotein wza domain like"/>
    <property type="match status" value="1"/>
</dbReference>
<comment type="caution">
    <text evidence="4">The sequence shown here is derived from an EMBL/GenBank/DDBJ whole genome shotgun (WGS) entry which is preliminary data.</text>
</comment>
<feature type="chain" id="PRO_5021781007" evidence="2">
    <location>
        <begin position="22"/>
        <end position="415"/>
    </location>
</feature>
<sequence length="415" mass="43965">MSRPLTSIALTCAGLSLTLSACVAGPAPTNLETSVYAPGQVAWEGSKQPQGDWIVRAPVERGAPTCSWEAPRELDTYQRVSPATFLNRTAPLGAGDRLEIMVLGDEDRLTGTYVIESDGSLALRGQEPVRASGLTIAALTEELRNHLITQSIVRPLQNAVRVALIENAGASVSVGGAVFQPGAVRAGERTPESRIGLKEGAVSGDDNVSRTIAGAIRAAGGVRPDADVQRIYVIRDGNYAEFDLSGLVHGWASRDVAVATGDRVLVPSRSCFDAELVRPTPLTAPGIRVFMSNLTRSAMNNAGAAIGQQTTSLPYGTRFLQGLVAANCVGGSYMSSDRRAVLISRNPINGQSIVVERDIEKLVRNANRDALNPYLMPGDAIACYDSRWTNFREAVGLVTDAVNTATPAILLDNAL</sequence>